<evidence type="ECO:0000256" key="2">
    <source>
        <dbReference type="ARBA" id="ARBA00022540"/>
    </source>
</evidence>
<organism evidence="5 6">
    <name type="scientific">Porites evermanni</name>
    <dbReference type="NCBI Taxonomy" id="104178"/>
    <lineage>
        <taxon>Eukaryota</taxon>
        <taxon>Metazoa</taxon>
        <taxon>Cnidaria</taxon>
        <taxon>Anthozoa</taxon>
        <taxon>Hexacorallia</taxon>
        <taxon>Scleractinia</taxon>
        <taxon>Fungiina</taxon>
        <taxon>Poritidae</taxon>
        <taxon>Porites</taxon>
    </lineage>
</organism>
<dbReference type="EMBL" id="CALNXI010000219">
    <property type="protein sequence ID" value="CAH3022438.1"/>
    <property type="molecule type" value="Genomic_DNA"/>
</dbReference>
<evidence type="ECO:0008006" key="7">
    <source>
        <dbReference type="Google" id="ProtNLM"/>
    </source>
</evidence>
<name>A0ABN8M3X7_9CNID</name>
<accession>A0ABN8M3X7</accession>
<dbReference type="InterPro" id="IPR013906">
    <property type="entry name" value="eIF3j"/>
</dbReference>
<evidence type="ECO:0000256" key="1">
    <source>
        <dbReference type="ARBA" id="ARBA00022490"/>
    </source>
</evidence>
<dbReference type="PANTHER" id="PTHR21681:SF0">
    <property type="entry name" value="EUKARYOTIC TRANSLATION INITIATION FACTOR 3 SUBUNIT J"/>
    <property type="match status" value="1"/>
</dbReference>
<reference evidence="5 6" key="1">
    <citation type="submission" date="2022-05" db="EMBL/GenBank/DDBJ databases">
        <authorList>
            <consortium name="Genoscope - CEA"/>
            <person name="William W."/>
        </authorList>
    </citation>
    <scope>NUCLEOTIDE SEQUENCE [LARGE SCALE GENOMIC DNA]</scope>
</reference>
<sequence>DDEDFEPQEFGVKQSDKWEGEDEDDKDVKDNWDDDEEEDTEQKADSTQTESAPAAKVKKRKTIKQKILEKEDQAREKALKREQDKKLQDEEEEKPLTEEELMAEKLRRQKLVEESDLELAKQAFGVTDDIPVDTKSIDAMSPSTREEFVQLSDLIVGKLTKYESCTEYIPFLEMLFRDLCAGLEAEDVKRLGSAINILSSEKLKAQKCYSFLTHHLDIFLQAKKGKKSAKKATLAGTSAKAGRKDDLDAFGGGNYDYGDEFDDFM</sequence>
<evidence type="ECO:0000313" key="6">
    <source>
        <dbReference type="Proteomes" id="UP001159427"/>
    </source>
</evidence>
<proteinExistence type="inferred from homology"/>
<feature type="region of interest" description="Disordered" evidence="4">
    <location>
        <begin position="1"/>
        <end position="98"/>
    </location>
</feature>
<gene>
    <name evidence="5" type="ORF">PEVE_00015404</name>
</gene>
<evidence type="ECO:0000256" key="3">
    <source>
        <dbReference type="ARBA" id="ARBA00022917"/>
    </source>
</evidence>
<dbReference type="PANTHER" id="PTHR21681">
    <property type="entry name" value="EUKARYOTIC TRANSLATION INITIATION FACTOR 3 SUBUNIT J"/>
    <property type="match status" value="1"/>
</dbReference>
<dbReference type="InterPro" id="IPR023194">
    <property type="entry name" value="eIF3-like_dom_sf"/>
</dbReference>
<keyword evidence="2" id="KW-0396">Initiation factor</keyword>
<keyword evidence="1" id="KW-0963">Cytoplasm</keyword>
<comment type="caution">
    <text evidence="5">The sequence shown here is derived from an EMBL/GenBank/DDBJ whole genome shotgun (WGS) entry which is preliminary data.</text>
</comment>
<feature type="compositionally biased region" description="Basic and acidic residues" evidence="4">
    <location>
        <begin position="66"/>
        <end position="98"/>
    </location>
</feature>
<dbReference type="Proteomes" id="UP001159427">
    <property type="component" value="Unassembled WGS sequence"/>
</dbReference>
<evidence type="ECO:0000256" key="4">
    <source>
        <dbReference type="SAM" id="MobiDB-lite"/>
    </source>
</evidence>
<dbReference type="Gene3D" id="1.10.246.60">
    <property type="entry name" value="Eukaryotic translation initiation factor 3 like domains"/>
    <property type="match status" value="1"/>
</dbReference>
<dbReference type="Pfam" id="PF08597">
    <property type="entry name" value="eIF3_subunit"/>
    <property type="match status" value="1"/>
</dbReference>
<keyword evidence="6" id="KW-1185">Reference proteome</keyword>
<keyword evidence="3" id="KW-0648">Protein biosynthesis</keyword>
<feature type="non-terminal residue" evidence="5">
    <location>
        <position position="1"/>
    </location>
</feature>
<evidence type="ECO:0000313" key="5">
    <source>
        <dbReference type="EMBL" id="CAH3022438.1"/>
    </source>
</evidence>
<dbReference type="HAMAP" id="MF_03009">
    <property type="entry name" value="eIF3j"/>
    <property type="match status" value="1"/>
</dbReference>
<protein>
    <recommendedName>
        <fullName evidence="7">Eukaryotic translation initiation factor 3 30 kDa subunit</fullName>
    </recommendedName>
</protein>